<accession>A0ABS6BL90</accession>
<organism evidence="1 2">
    <name type="scientific">Sphingomonas quercus</name>
    <dbReference type="NCBI Taxonomy" id="2842451"/>
    <lineage>
        <taxon>Bacteria</taxon>
        <taxon>Pseudomonadati</taxon>
        <taxon>Pseudomonadota</taxon>
        <taxon>Alphaproteobacteria</taxon>
        <taxon>Sphingomonadales</taxon>
        <taxon>Sphingomonadaceae</taxon>
        <taxon>Sphingomonas</taxon>
    </lineage>
</organism>
<name>A0ABS6BL90_9SPHN</name>
<sequence length="101" mass="10097">MRGLTIILVEPERLEAALTLAMAQAALGGRARLFAQGAAVTALGTGHALVPEALGLGVEMLACQTGLAEAGLSLAALDPRIAAAGPVSVLQSLGEDRLLLA</sequence>
<gene>
    <name evidence="1" type="ORF">KOF26_14555</name>
</gene>
<dbReference type="EMBL" id="JAHKRT010000008">
    <property type="protein sequence ID" value="MBU3079079.1"/>
    <property type="molecule type" value="Genomic_DNA"/>
</dbReference>
<protein>
    <submittedName>
        <fullName evidence="1">Peroxiredoxin</fullName>
    </submittedName>
</protein>
<evidence type="ECO:0000313" key="1">
    <source>
        <dbReference type="EMBL" id="MBU3079079.1"/>
    </source>
</evidence>
<keyword evidence="2" id="KW-1185">Reference proteome</keyword>
<proteinExistence type="predicted"/>
<dbReference type="Proteomes" id="UP000776276">
    <property type="component" value="Unassembled WGS sequence"/>
</dbReference>
<dbReference type="RefSeq" id="WP_216326520.1">
    <property type="nucleotide sequence ID" value="NZ_JAHKRT010000008.1"/>
</dbReference>
<reference evidence="1 2" key="1">
    <citation type="submission" date="2021-06" db="EMBL/GenBank/DDBJ databases">
        <title>Sphingomonas sp. XMGL2, whole genome shotgun sequencing project.</title>
        <authorList>
            <person name="Zhao G."/>
            <person name="Shen L."/>
        </authorList>
    </citation>
    <scope>NUCLEOTIDE SEQUENCE [LARGE SCALE GENOMIC DNA]</scope>
    <source>
        <strain evidence="1 2">XMGL2</strain>
    </source>
</reference>
<evidence type="ECO:0000313" key="2">
    <source>
        <dbReference type="Proteomes" id="UP000776276"/>
    </source>
</evidence>
<comment type="caution">
    <text evidence="1">The sequence shown here is derived from an EMBL/GenBank/DDBJ whole genome shotgun (WGS) entry which is preliminary data.</text>
</comment>